<keyword evidence="3" id="KW-1185">Reference proteome</keyword>
<dbReference type="HOGENOM" id="CLU_083880_0_0_4"/>
<sequence>MNENVREDELHAYVDGALDEARRLEVEAWLAAHPADAARVAAWTAQSRMMHDAFDSVLNEPLPLNLVRATRRPAFAAPARAVAASLALLAAGLVGYAFGVAGQGQPTRAPAYLARDAAIAHAVFSPETRHPVEVDAAQGAHLVAWLSKRVGTPLQAPDFSAQGFSLLGGRLLSGDTGPVAQFMYEDGLGRRVTLYVRRAAADAPGPTAFRHAVEKGVDVFYWIDGEFGYALSGQIGRQTMQRLAVAAYGQLTP</sequence>
<evidence type="ECO:0000313" key="2">
    <source>
        <dbReference type="EMBL" id="AAZ97606.1"/>
    </source>
</evidence>
<reference evidence="2 3" key="1">
    <citation type="journal article" date="2006" name="J. Bacteriol.">
        <title>The genome sequence of the obligately chemolithoautotrophic, facultatively anaerobic bacterium Thiobacillus denitrificans.</title>
        <authorList>
            <person name="Beller H.R."/>
            <person name="Chain P.S."/>
            <person name="Letain T.E."/>
            <person name="Chakicherla A."/>
            <person name="Larimer F.W."/>
            <person name="Richardson P.M."/>
            <person name="Coleman M.A."/>
            <person name="Wood A.P."/>
            <person name="Kelly D.P."/>
        </authorList>
    </citation>
    <scope>NUCLEOTIDE SEQUENCE [LARGE SCALE GENOMIC DNA]</scope>
    <source>
        <strain evidence="2 3">ATCC 25259</strain>
    </source>
</reference>
<keyword evidence="1" id="KW-1133">Transmembrane helix</keyword>
<gene>
    <name evidence="2" type="ordered locus">Tbd_1653</name>
</gene>
<dbReference type="eggNOG" id="COG5662">
    <property type="taxonomic scope" value="Bacteria"/>
</dbReference>
<feature type="transmembrane region" description="Helical" evidence="1">
    <location>
        <begin position="81"/>
        <end position="101"/>
    </location>
</feature>
<name>Q3SIC2_THIDA</name>
<dbReference type="STRING" id="292415.Tbd_1653"/>
<keyword evidence="1 2" id="KW-0812">Transmembrane</keyword>
<dbReference type="OrthoDB" id="9152892at2"/>
<dbReference type="EMBL" id="CP000116">
    <property type="protein sequence ID" value="AAZ97606.1"/>
    <property type="molecule type" value="Genomic_DNA"/>
</dbReference>
<accession>Q3SIC2</accession>
<dbReference type="Proteomes" id="UP000008291">
    <property type="component" value="Chromosome"/>
</dbReference>
<protein>
    <submittedName>
        <fullName evidence="2">Predicted transmembrane transcriptional regulator (Anti-sigma factor)</fullName>
    </submittedName>
</protein>
<dbReference type="RefSeq" id="WP_011312165.1">
    <property type="nucleotide sequence ID" value="NC_007404.1"/>
</dbReference>
<organism evidence="2 3">
    <name type="scientific">Thiobacillus denitrificans (strain ATCC 25259 / T1)</name>
    <dbReference type="NCBI Taxonomy" id="292415"/>
    <lineage>
        <taxon>Bacteria</taxon>
        <taxon>Pseudomonadati</taxon>
        <taxon>Pseudomonadota</taxon>
        <taxon>Betaproteobacteria</taxon>
        <taxon>Nitrosomonadales</taxon>
        <taxon>Thiobacillaceae</taxon>
        <taxon>Thiobacillus</taxon>
    </lineage>
</organism>
<evidence type="ECO:0000313" key="3">
    <source>
        <dbReference type="Proteomes" id="UP000008291"/>
    </source>
</evidence>
<dbReference type="KEGG" id="tbd:Tbd_1653"/>
<dbReference type="AlphaFoldDB" id="Q3SIC2"/>
<proteinExistence type="predicted"/>
<keyword evidence="1" id="KW-0472">Membrane</keyword>
<evidence type="ECO:0000256" key="1">
    <source>
        <dbReference type="SAM" id="Phobius"/>
    </source>
</evidence>